<proteinExistence type="predicted"/>
<keyword evidence="3" id="KW-1185">Reference proteome</keyword>
<feature type="compositionally biased region" description="Polar residues" evidence="1">
    <location>
        <begin position="169"/>
        <end position="206"/>
    </location>
</feature>
<accession>A0A1Y3ARX1</accession>
<feature type="compositionally biased region" description="Low complexity" evidence="1">
    <location>
        <begin position="213"/>
        <end position="223"/>
    </location>
</feature>
<name>A0A1Y3ARX1_EURMA</name>
<dbReference type="EMBL" id="MUJZ01064940">
    <property type="protein sequence ID" value="OTF70608.1"/>
    <property type="molecule type" value="Genomic_DNA"/>
</dbReference>
<dbReference type="AlphaFoldDB" id="A0A1Y3ARX1"/>
<evidence type="ECO:0000313" key="3">
    <source>
        <dbReference type="Proteomes" id="UP000194236"/>
    </source>
</evidence>
<sequence length="325" mass="35565">MKTNFIKHHHHSRVNRLKEENKLANISKGSSDQVMKNLKSNIMTTESEKKEIINSNKNRQSPNSCETSDVDDFVMINEDVVATIIPQQIPNTITGAESSLPQKILNRTLRPLVSYAMPEPVPVPTQRAAYEQIQRSSGSNSSSIGVIHESDSESNSGVGGFGNNVVGNAKSSQSPPRTPPQNIINQQRRQSSNTEKIACSPPNTLNLKRHDSSSSIGSSVESGGSRGGGSSRHILTTDVSQMSPPVNFILGSSPIQSPGSGFMQMNTGNNSSYHRSRPTIPSNNNFSIIFQLSYIKLFKSIWLSLWFTGTLYNAKIITKFESSSQ</sequence>
<comment type="caution">
    <text evidence="2">The sequence shown here is derived from an EMBL/GenBank/DDBJ whole genome shotgun (WGS) entry which is preliminary data.</text>
</comment>
<feature type="region of interest" description="Disordered" evidence="1">
    <location>
        <begin position="132"/>
        <end position="234"/>
    </location>
</feature>
<protein>
    <submittedName>
        <fullName evidence="2">Uncharacterized protein</fullName>
    </submittedName>
</protein>
<gene>
    <name evidence="2" type="ORF">BLA29_005082</name>
</gene>
<evidence type="ECO:0000256" key="1">
    <source>
        <dbReference type="SAM" id="MobiDB-lite"/>
    </source>
</evidence>
<evidence type="ECO:0000313" key="2">
    <source>
        <dbReference type="EMBL" id="OTF70608.1"/>
    </source>
</evidence>
<reference evidence="2 3" key="1">
    <citation type="submission" date="2017-03" db="EMBL/GenBank/DDBJ databases">
        <title>Genome Survey of Euroglyphus maynei.</title>
        <authorList>
            <person name="Arlian L.G."/>
            <person name="Morgan M.S."/>
            <person name="Rider S.D."/>
        </authorList>
    </citation>
    <scope>NUCLEOTIDE SEQUENCE [LARGE SCALE GENOMIC DNA]</scope>
    <source>
        <strain evidence="2">Arlian Lab</strain>
        <tissue evidence="2">Whole body</tissue>
    </source>
</reference>
<organism evidence="2 3">
    <name type="scientific">Euroglyphus maynei</name>
    <name type="common">Mayne's house dust mite</name>
    <dbReference type="NCBI Taxonomy" id="6958"/>
    <lineage>
        <taxon>Eukaryota</taxon>
        <taxon>Metazoa</taxon>
        <taxon>Ecdysozoa</taxon>
        <taxon>Arthropoda</taxon>
        <taxon>Chelicerata</taxon>
        <taxon>Arachnida</taxon>
        <taxon>Acari</taxon>
        <taxon>Acariformes</taxon>
        <taxon>Sarcoptiformes</taxon>
        <taxon>Astigmata</taxon>
        <taxon>Psoroptidia</taxon>
        <taxon>Analgoidea</taxon>
        <taxon>Pyroglyphidae</taxon>
        <taxon>Pyroglyphinae</taxon>
        <taxon>Euroglyphus</taxon>
    </lineage>
</organism>
<dbReference type="Proteomes" id="UP000194236">
    <property type="component" value="Unassembled WGS sequence"/>
</dbReference>